<accession>A0A1V9DYJ7</accession>
<dbReference type="Gene3D" id="3.30.565.10">
    <property type="entry name" value="Histidine kinase-like ATPase, C-terminal domain"/>
    <property type="match status" value="1"/>
</dbReference>
<dbReference type="PANTHER" id="PTHR34220:SF7">
    <property type="entry name" value="SENSOR HISTIDINE KINASE YPDA"/>
    <property type="match status" value="1"/>
</dbReference>
<dbReference type="AlphaFoldDB" id="A0A1V9DYJ7"/>
<dbReference type="EMBL" id="LVXG01000082">
    <property type="protein sequence ID" value="OQP38745.1"/>
    <property type="molecule type" value="Genomic_DNA"/>
</dbReference>
<dbReference type="InterPro" id="IPR050640">
    <property type="entry name" value="Bact_2-comp_sensor_kinase"/>
</dbReference>
<dbReference type="Proteomes" id="UP000192610">
    <property type="component" value="Unassembled WGS sequence"/>
</dbReference>
<dbReference type="RefSeq" id="WP_081204751.1">
    <property type="nucleotide sequence ID" value="NZ_FOCZ01000004.1"/>
</dbReference>
<gene>
    <name evidence="1" type="ORF">A4H97_18680</name>
</gene>
<dbReference type="PANTHER" id="PTHR34220">
    <property type="entry name" value="SENSOR HISTIDINE KINASE YPDA"/>
    <property type="match status" value="1"/>
</dbReference>
<organism evidence="1 2">
    <name type="scientific">Niastella yeongjuensis</name>
    <dbReference type="NCBI Taxonomy" id="354355"/>
    <lineage>
        <taxon>Bacteria</taxon>
        <taxon>Pseudomonadati</taxon>
        <taxon>Bacteroidota</taxon>
        <taxon>Chitinophagia</taxon>
        <taxon>Chitinophagales</taxon>
        <taxon>Chitinophagaceae</taxon>
        <taxon>Niastella</taxon>
    </lineage>
</organism>
<dbReference type="STRING" id="354355.SAMN05660816_02668"/>
<reference evidence="2" key="1">
    <citation type="submission" date="2016-04" db="EMBL/GenBank/DDBJ databases">
        <authorList>
            <person name="Chen L."/>
            <person name="Zhuang W."/>
            <person name="Wang G."/>
        </authorList>
    </citation>
    <scope>NUCLEOTIDE SEQUENCE [LARGE SCALE GENOMIC DNA]</scope>
    <source>
        <strain evidence="2">17621</strain>
    </source>
</reference>
<sequence length="118" mass="13257">MRFGDSVKILFMVQPGNYTHCIEPMLLIPLIENAFKHGVNVAEEPEIDIRLTATETEVSLSVSNKTIAYTTQLPDKTGGIGLTNLERRLKILYPGKHQLAAQKNDNWFHASLKIVTHD</sequence>
<name>A0A1V9DYJ7_9BACT</name>
<comment type="caution">
    <text evidence="1">The sequence shown here is derived from an EMBL/GenBank/DDBJ whole genome shotgun (WGS) entry which is preliminary data.</text>
</comment>
<dbReference type="OrthoDB" id="9792992at2"/>
<keyword evidence="2" id="KW-1185">Reference proteome</keyword>
<protein>
    <submittedName>
        <fullName evidence="1">Uncharacterized protein</fullName>
    </submittedName>
</protein>
<dbReference type="InterPro" id="IPR036890">
    <property type="entry name" value="HATPase_C_sf"/>
</dbReference>
<dbReference type="SUPFAM" id="SSF55874">
    <property type="entry name" value="ATPase domain of HSP90 chaperone/DNA topoisomerase II/histidine kinase"/>
    <property type="match status" value="1"/>
</dbReference>
<evidence type="ECO:0000313" key="1">
    <source>
        <dbReference type="EMBL" id="OQP38745.1"/>
    </source>
</evidence>
<evidence type="ECO:0000313" key="2">
    <source>
        <dbReference type="Proteomes" id="UP000192610"/>
    </source>
</evidence>
<proteinExistence type="predicted"/>